<dbReference type="Pfam" id="PF13790">
    <property type="entry name" value="SR1P"/>
    <property type="match status" value="1"/>
</dbReference>
<dbReference type="OrthoDB" id="2971595at2"/>
<reference evidence="1 2" key="1">
    <citation type="submission" date="2018-06" db="EMBL/GenBank/DDBJ databases">
        <title>Freshwater and sediment microbial communities from various areas in North America, analyzing microbe dynamics in response to fracking.</title>
        <authorList>
            <person name="Lamendella R."/>
        </authorList>
    </citation>
    <scope>NUCLEOTIDE SEQUENCE [LARGE SCALE GENOMIC DNA]</scope>
    <source>
        <strain evidence="1 2">97B</strain>
    </source>
</reference>
<evidence type="ECO:0000313" key="1">
    <source>
        <dbReference type="EMBL" id="RBP06973.1"/>
    </source>
</evidence>
<evidence type="ECO:0000313" key="2">
    <source>
        <dbReference type="Proteomes" id="UP000252118"/>
    </source>
</evidence>
<dbReference type="Proteomes" id="UP000252118">
    <property type="component" value="Unassembled WGS sequence"/>
</dbReference>
<name>A0A366EX46_9BACI</name>
<comment type="caution">
    <text evidence="1">The sequence shown here is derived from an EMBL/GenBank/DDBJ whole genome shotgun (WGS) entry which is preliminary data.</text>
</comment>
<gene>
    <name evidence="1" type="ORF">DET59_102360</name>
</gene>
<sequence>MGTIVCQSCLITIDHYEDEKVSVLFSNCCDCNDDKELDD</sequence>
<dbReference type="AlphaFoldDB" id="A0A366EX46"/>
<dbReference type="RefSeq" id="WP_113968365.1">
    <property type="nucleotide sequence ID" value="NZ_QNRJ01000002.1"/>
</dbReference>
<organism evidence="1 2">
    <name type="scientific">Rossellomorea aquimaris</name>
    <dbReference type="NCBI Taxonomy" id="189382"/>
    <lineage>
        <taxon>Bacteria</taxon>
        <taxon>Bacillati</taxon>
        <taxon>Bacillota</taxon>
        <taxon>Bacilli</taxon>
        <taxon>Bacillales</taxon>
        <taxon>Bacillaceae</taxon>
        <taxon>Rossellomorea</taxon>
    </lineage>
</organism>
<protein>
    <submittedName>
        <fullName evidence="1">SR1 protein</fullName>
    </submittedName>
</protein>
<dbReference type="InterPro" id="IPR025236">
    <property type="entry name" value="SR1P"/>
</dbReference>
<dbReference type="EMBL" id="QNRJ01000002">
    <property type="protein sequence ID" value="RBP06973.1"/>
    <property type="molecule type" value="Genomic_DNA"/>
</dbReference>
<accession>A0A366EX46</accession>
<proteinExistence type="predicted"/>